<proteinExistence type="predicted"/>
<reference evidence="1" key="1">
    <citation type="submission" date="2017-10" db="EMBL/GenBank/DDBJ databases">
        <authorList>
            <person name="Banno H."/>
            <person name="Chua N.-H."/>
        </authorList>
    </citation>
    <scope>NUCLEOTIDE SEQUENCE [LARGE SCALE GENOMIC DNA]</scope>
</reference>
<dbReference type="OrthoDB" id="27540at10239"/>
<dbReference type="Proteomes" id="UP000240931">
    <property type="component" value="Segment"/>
</dbReference>
<dbReference type="RefSeq" id="YP_009623962.1">
    <property type="nucleotide sequence ID" value="NC_042116.1"/>
</dbReference>
<evidence type="ECO:0000313" key="4">
    <source>
        <dbReference type="Proteomes" id="UP000317227"/>
    </source>
</evidence>
<dbReference type="EMBL" id="LT960551">
    <property type="protein sequence ID" value="SOK58629.1"/>
    <property type="molecule type" value="Genomic_DNA"/>
</dbReference>
<name>A0A2C9CXI9_9CAUD</name>
<protein>
    <submittedName>
        <fullName evidence="1">Uncharacterized protein</fullName>
    </submittedName>
</protein>
<reference evidence="2 4" key="3">
    <citation type="submission" date="2019-06" db="EMBL/GenBank/DDBJ databases">
        <authorList>
            <person name="Bower L."/>
            <person name="Leinonen R."/>
        </authorList>
    </citation>
    <scope>NUCLEOTIDE SEQUENCE [LARGE SCALE GENOMIC DNA]</scope>
</reference>
<dbReference type="EMBL" id="LR596615">
    <property type="protein sequence ID" value="VUE36398.1"/>
    <property type="molecule type" value="Genomic_DNA"/>
</dbReference>
<sequence>MFNDDELNAFYAGKEQGYKDTEYKNPHMEFISGLGGAVSIAEDKLHQQFKRGYEWGKAQKTEEDSK</sequence>
<keyword evidence="3" id="KW-1185">Reference proteome</keyword>
<evidence type="ECO:0000313" key="1">
    <source>
        <dbReference type="EMBL" id="SOK58629.1"/>
    </source>
</evidence>
<organism evidence="1 3">
    <name type="scientific">Yersinia phage fHe-Yen9-04</name>
    <dbReference type="NCBI Taxonomy" id="2052742"/>
    <lineage>
        <taxon>Viruses</taxon>
        <taxon>Duplodnaviria</taxon>
        <taxon>Heunggongvirae</taxon>
        <taxon>Uroviricota</taxon>
        <taxon>Caudoviricetes</taxon>
        <taxon>Eneladusvirus</taxon>
        <taxon>Eneladusvirus Yen904</taxon>
    </lineage>
</organism>
<dbReference type="GeneID" id="40100770"/>
<dbReference type="KEGG" id="vg:40100770"/>
<reference evidence="3" key="2">
    <citation type="submission" date="2017-10" db="EMBL/GenBank/DDBJ databases">
        <authorList>
            <person name="Skurnik M."/>
        </authorList>
    </citation>
    <scope>NUCLEOTIDE SEQUENCE [LARGE SCALE GENOMIC DNA]</scope>
</reference>
<dbReference type="Proteomes" id="UP000317227">
    <property type="component" value="Segment"/>
</dbReference>
<accession>A0A2C9CXI9</accession>
<evidence type="ECO:0000313" key="2">
    <source>
        <dbReference type="EMBL" id="VUE36398.1"/>
    </source>
</evidence>
<gene>
    <name evidence="1" type="primary">g352</name>
</gene>
<evidence type="ECO:0000313" key="3">
    <source>
        <dbReference type="Proteomes" id="UP000240931"/>
    </source>
</evidence>